<keyword evidence="5 8" id="KW-1133">Transmembrane helix</keyword>
<feature type="transmembrane region" description="Helical" evidence="8">
    <location>
        <begin position="229"/>
        <end position="253"/>
    </location>
</feature>
<dbReference type="Proteomes" id="UP000068067">
    <property type="component" value="Chromosome"/>
</dbReference>
<dbReference type="EMBL" id="CP009220">
    <property type="protein sequence ID" value="ALC07025.1"/>
    <property type="molecule type" value="Genomic_DNA"/>
</dbReference>
<proteinExistence type="inferred from homology"/>
<dbReference type="InterPro" id="IPR016570">
    <property type="entry name" value="UCP010361"/>
</dbReference>
<feature type="transmembrane region" description="Helical" evidence="8">
    <location>
        <begin position="159"/>
        <end position="181"/>
    </location>
</feature>
<dbReference type="KEGG" id="cdx:CDES_13475"/>
<sequence>MSQQVKNRVSPGDSEPVARDFINAIGGRLGRFAQVGTQRFWTPLRVLITTSLVFLSFGFLTKANCIQGTRGADGAISLNWSGNRQYTSACYNDIVPLYGGRGLDSPGFPYAFSWVEGDLTRYMEYPVLGGIFQWFCAVVTRFLYPVVEAIPGHTLPESGLYFIITALVMSFFWVLVIRMMVELTGNRVWDTVLVAASPLVAVHAFTNWDIPAIAAVVAAMVAVKRGNPLWAGVLIGLGTAFKLWPLYLLGAYLVLAARNKTWRPFISMTVAAAITWLVANVPVMIAHSHAWNEFLRLNRERGAEWTTIYQVLDRNLVWDLNNPTVLNVVSFVLFAGSCVAILILGLKVERQPRVAELAFLIVAAFLLFNKVWSPQYSLWLVPLAVLAVPQWKVLFPWMVVDAMVWPILMWHMLGEENMGLPHEMLDLIVISRDGFIAAMMVLVIRQMMGRRVDLVDDAHAGRDRLAGPFGAGSRRQAPSQAV</sequence>
<evidence type="ECO:0000313" key="10">
    <source>
        <dbReference type="Proteomes" id="UP000068067"/>
    </source>
</evidence>
<reference evidence="9 10" key="1">
    <citation type="submission" date="2014-08" db="EMBL/GenBank/DDBJ databases">
        <title>Complete genome sequence of Corynebacterium deserti GIMN1.010 (=DSM 45689), isolated from desert sand in western China.</title>
        <authorList>
            <person name="Ruckert C."/>
            <person name="Albersmeier A."/>
            <person name="Kalinowski J."/>
        </authorList>
    </citation>
    <scope>NUCLEOTIDE SEQUENCE [LARGE SCALE GENOMIC DNA]</scope>
    <source>
        <strain evidence="9 10">GIMN1.010</strain>
    </source>
</reference>
<evidence type="ECO:0000256" key="1">
    <source>
        <dbReference type="ARBA" id="ARBA00004651"/>
    </source>
</evidence>
<feature type="transmembrane region" description="Helical" evidence="8">
    <location>
        <begin position="265"/>
        <end position="285"/>
    </location>
</feature>
<evidence type="ECO:0000256" key="2">
    <source>
        <dbReference type="ARBA" id="ARBA00022475"/>
    </source>
</evidence>
<feature type="transmembrane region" description="Helical" evidence="8">
    <location>
        <begin position="193"/>
        <end position="223"/>
    </location>
</feature>
<protein>
    <recommendedName>
        <fullName evidence="11">Integral membrane protein</fullName>
    </recommendedName>
</protein>
<name>A0A0M4CZK8_9CORY</name>
<evidence type="ECO:0000256" key="6">
    <source>
        <dbReference type="ARBA" id="ARBA00023136"/>
    </source>
</evidence>
<dbReference type="GO" id="GO:0005886">
    <property type="term" value="C:plasma membrane"/>
    <property type="evidence" value="ECO:0007669"/>
    <property type="project" value="UniProtKB-SubCell"/>
</dbReference>
<dbReference type="PIRSF" id="PIRSF010361">
    <property type="entry name" value="UCP010361"/>
    <property type="match status" value="1"/>
</dbReference>
<dbReference type="InterPro" id="IPR018584">
    <property type="entry name" value="GT87"/>
</dbReference>
<gene>
    <name evidence="9" type="ORF">CDES_13475</name>
</gene>
<dbReference type="AlphaFoldDB" id="A0A0M4CZK8"/>
<feature type="transmembrane region" description="Helical" evidence="8">
    <location>
        <begin position="127"/>
        <end position="147"/>
    </location>
</feature>
<evidence type="ECO:0000256" key="3">
    <source>
        <dbReference type="ARBA" id="ARBA00022679"/>
    </source>
</evidence>
<dbReference type="GO" id="GO:0016758">
    <property type="term" value="F:hexosyltransferase activity"/>
    <property type="evidence" value="ECO:0007669"/>
    <property type="project" value="InterPro"/>
</dbReference>
<keyword evidence="2" id="KW-1003">Cell membrane</keyword>
<dbReference type="OrthoDB" id="3348156at2"/>
<dbReference type="RefSeq" id="WP_053545898.1">
    <property type="nucleotide sequence ID" value="NZ_CP009220.1"/>
</dbReference>
<accession>A0A0M4CZK8</accession>
<keyword evidence="4 8" id="KW-0812">Transmembrane</keyword>
<comment type="similarity">
    <text evidence="7">Belongs to the glycosyltransferase 87 family.</text>
</comment>
<keyword evidence="6 8" id="KW-0472">Membrane</keyword>
<evidence type="ECO:0008006" key="11">
    <source>
        <dbReference type="Google" id="ProtNLM"/>
    </source>
</evidence>
<evidence type="ECO:0000313" key="9">
    <source>
        <dbReference type="EMBL" id="ALC07025.1"/>
    </source>
</evidence>
<evidence type="ECO:0000256" key="5">
    <source>
        <dbReference type="ARBA" id="ARBA00022989"/>
    </source>
</evidence>
<evidence type="ECO:0000256" key="4">
    <source>
        <dbReference type="ARBA" id="ARBA00022692"/>
    </source>
</evidence>
<dbReference type="Pfam" id="PF09594">
    <property type="entry name" value="GT87"/>
    <property type="match status" value="1"/>
</dbReference>
<evidence type="ECO:0000256" key="8">
    <source>
        <dbReference type="SAM" id="Phobius"/>
    </source>
</evidence>
<evidence type="ECO:0000256" key="7">
    <source>
        <dbReference type="ARBA" id="ARBA00024033"/>
    </source>
</evidence>
<keyword evidence="10" id="KW-1185">Reference proteome</keyword>
<comment type="subcellular location">
    <subcellularLocation>
        <location evidence="1">Cell membrane</location>
        <topology evidence="1">Multi-pass membrane protein</topology>
    </subcellularLocation>
</comment>
<feature type="transmembrane region" description="Helical" evidence="8">
    <location>
        <begin position="325"/>
        <end position="345"/>
    </location>
</feature>
<dbReference type="STRING" id="931089.CDES_13475"/>
<organism evidence="9 10">
    <name type="scientific">Corynebacterium deserti GIMN1.010</name>
    <dbReference type="NCBI Taxonomy" id="931089"/>
    <lineage>
        <taxon>Bacteria</taxon>
        <taxon>Bacillati</taxon>
        <taxon>Actinomycetota</taxon>
        <taxon>Actinomycetes</taxon>
        <taxon>Mycobacteriales</taxon>
        <taxon>Corynebacteriaceae</taxon>
        <taxon>Corynebacterium</taxon>
    </lineage>
</organism>
<feature type="transmembrane region" description="Helical" evidence="8">
    <location>
        <begin position="425"/>
        <end position="444"/>
    </location>
</feature>
<dbReference type="PATRIC" id="fig|931089.4.peg.2725"/>
<feature type="transmembrane region" description="Helical" evidence="8">
    <location>
        <begin position="40"/>
        <end position="60"/>
    </location>
</feature>
<keyword evidence="3" id="KW-0808">Transferase</keyword>